<name>A0AAW9KAP9_CARML</name>
<protein>
    <recommendedName>
        <fullName evidence="3">SLAP domain-containing protein</fullName>
    </recommendedName>
</protein>
<comment type="caution">
    <text evidence="1">The sequence shown here is derived from an EMBL/GenBank/DDBJ whole genome shotgun (WGS) entry which is preliminary data.</text>
</comment>
<dbReference type="EMBL" id="JAVBVO010000005">
    <property type="protein sequence ID" value="MDZ5760161.1"/>
    <property type="molecule type" value="Genomic_DNA"/>
</dbReference>
<evidence type="ECO:0000313" key="2">
    <source>
        <dbReference type="Proteomes" id="UP001290462"/>
    </source>
</evidence>
<gene>
    <name evidence="1" type="ORF">RAK27_16105</name>
</gene>
<reference evidence="1" key="1">
    <citation type="submission" date="2023-08" db="EMBL/GenBank/DDBJ databases">
        <title>Genomic characterization of piscicolin 126 produced by Carnobacterium maltaromaticum CM22 strain isolated from salmon (Salmo salar).</title>
        <authorList>
            <person name="Gonzalez-Gragera E."/>
            <person name="Garcia-Lopez J.D."/>
            <person name="Teso-Perez C."/>
            <person name="Gimenez-Hernandez I."/>
            <person name="Peralta-Sanchez J.M."/>
            <person name="Valdivia E."/>
            <person name="Montalban-Lopez M."/>
            <person name="Martin-Platero A.M."/>
            <person name="Banos A."/>
            <person name="Martinez-Bueno M."/>
        </authorList>
    </citation>
    <scope>NUCLEOTIDE SEQUENCE</scope>
    <source>
        <strain evidence="1">CM22</strain>
    </source>
</reference>
<sequence length="145" mass="17064">MKINWSKYIAENNEFNHWTQDEQHLADISDYLDERVDNFKDEIVVISLDMFINKKDLIIELIVFNNSERIINDLELEVELNVLGQDHFIGKLTMNKGCYDPLPPSAARIDLVNFKNDIFKKGKYTSNDYSLKVKKCVELVYEDQK</sequence>
<dbReference type="Proteomes" id="UP001290462">
    <property type="component" value="Unassembled WGS sequence"/>
</dbReference>
<accession>A0AAW9KAP9</accession>
<dbReference type="RefSeq" id="WP_322809600.1">
    <property type="nucleotide sequence ID" value="NZ_JAVBVO010000005.1"/>
</dbReference>
<proteinExistence type="predicted"/>
<dbReference type="AlphaFoldDB" id="A0AAW9KAP9"/>
<organism evidence="1 2">
    <name type="scientific">Carnobacterium maltaromaticum</name>
    <name type="common">Carnobacterium piscicola</name>
    <dbReference type="NCBI Taxonomy" id="2751"/>
    <lineage>
        <taxon>Bacteria</taxon>
        <taxon>Bacillati</taxon>
        <taxon>Bacillota</taxon>
        <taxon>Bacilli</taxon>
        <taxon>Lactobacillales</taxon>
        <taxon>Carnobacteriaceae</taxon>
        <taxon>Carnobacterium</taxon>
    </lineage>
</organism>
<evidence type="ECO:0008006" key="3">
    <source>
        <dbReference type="Google" id="ProtNLM"/>
    </source>
</evidence>
<evidence type="ECO:0000313" key="1">
    <source>
        <dbReference type="EMBL" id="MDZ5760161.1"/>
    </source>
</evidence>